<dbReference type="SUPFAM" id="SSF88713">
    <property type="entry name" value="Glycoside hydrolase/deacetylase"/>
    <property type="match status" value="1"/>
</dbReference>
<evidence type="ECO:0000256" key="2">
    <source>
        <dbReference type="ARBA" id="ARBA00022729"/>
    </source>
</evidence>
<feature type="domain" description="NodB homology" evidence="3">
    <location>
        <begin position="75"/>
        <end position="266"/>
    </location>
</feature>
<dbReference type="InterPro" id="IPR011330">
    <property type="entry name" value="Glyco_hydro/deAcase_b/a-brl"/>
</dbReference>
<dbReference type="Gene3D" id="3.20.20.370">
    <property type="entry name" value="Glycoside hydrolase/deacetylase"/>
    <property type="match status" value="1"/>
</dbReference>
<evidence type="ECO:0000313" key="4">
    <source>
        <dbReference type="EMBL" id="AFL75868.1"/>
    </source>
</evidence>
<dbReference type="GO" id="GO:0045493">
    <property type="term" value="P:xylan catabolic process"/>
    <property type="evidence" value="ECO:0007669"/>
    <property type="project" value="UniProtKB-KW"/>
</dbReference>
<dbReference type="GO" id="GO:0016798">
    <property type="term" value="F:hydrolase activity, acting on glycosyl bonds"/>
    <property type="evidence" value="ECO:0007669"/>
    <property type="project" value="UniProtKB-KW"/>
</dbReference>
<gene>
    <name evidence="4" type="ordered locus">Thivi_4044</name>
</gene>
<keyword evidence="4" id="KW-0858">Xylan degradation</keyword>
<dbReference type="STRING" id="765911.Thivi_4044"/>
<proteinExistence type="predicted"/>
<dbReference type="PANTHER" id="PTHR34216">
    <property type="match status" value="1"/>
</dbReference>
<dbReference type="CDD" id="cd10918">
    <property type="entry name" value="CE4_NodB_like_5s_6s"/>
    <property type="match status" value="1"/>
</dbReference>
<name>I3YFV0_THIV6</name>
<dbReference type="HOGENOM" id="CLU_030024_5_2_6"/>
<dbReference type="AlphaFoldDB" id="I3YFV0"/>
<accession>I3YFV0</accession>
<dbReference type="InterPro" id="IPR051398">
    <property type="entry name" value="Polysacch_Deacetylase"/>
</dbReference>
<dbReference type="PANTHER" id="PTHR34216:SF3">
    <property type="entry name" value="POLY-BETA-1,6-N-ACETYL-D-GLUCOSAMINE N-DEACETYLASE"/>
    <property type="match status" value="1"/>
</dbReference>
<dbReference type="KEGG" id="tvi:Thivi_4044"/>
<comment type="subcellular location">
    <subcellularLocation>
        <location evidence="1">Secreted</location>
    </subcellularLocation>
</comment>
<dbReference type="EMBL" id="CP003154">
    <property type="protein sequence ID" value="AFL75868.1"/>
    <property type="molecule type" value="Genomic_DNA"/>
</dbReference>
<reference evidence="4 5" key="1">
    <citation type="submission" date="2012-06" db="EMBL/GenBank/DDBJ databases">
        <title>Complete sequence of Thiocystis violascens DSM 198.</title>
        <authorList>
            <consortium name="US DOE Joint Genome Institute"/>
            <person name="Lucas S."/>
            <person name="Han J."/>
            <person name="Lapidus A."/>
            <person name="Cheng J.-F."/>
            <person name="Goodwin L."/>
            <person name="Pitluck S."/>
            <person name="Peters L."/>
            <person name="Ovchinnikova G."/>
            <person name="Teshima H."/>
            <person name="Detter J.C."/>
            <person name="Han C."/>
            <person name="Tapia R."/>
            <person name="Land M."/>
            <person name="Hauser L."/>
            <person name="Kyrpides N."/>
            <person name="Ivanova N."/>
            <person name="Pagani I."/>
            <person name="Vogl K."/>
            <person name="Liu Z."/>
            <person name="Frigaard N.-U."/>
            <person name="Bryant D."/>
            <person name="Woyke T."/>
        </authorList>
    </citation>
    <scope>NUCLEOTIDE SEQUENCE [LARGE SCALE GENOMIC DNA]</scope>
    <source>
        <strain evidence="5">ATCC 17096 / DSM 198 / 6111</strain>
    </source>
</reference>
<evidence type="ECO:0000313" key="5">
    <source>
        <dbReference type="Proteomes" id="UP000006062"/>
    </source>
</evidence>
<evidence type="ECO:0000256" key="1">
    <source>
        <dbReference type="ARBA" id="ARBA00004613"/>
    </source>
</evidence>
<dbReference type="eggNOG" id="COG0726">
    <property type="taxonomic scope" value="Bacteria"/>
</dbReference>
<keyword evidence="4" id="KW-0378">Hydrolase</keyword>
<dbReference type="GO" id="GO:0016810">
    <property type="term" value="F:hydrolase activity, acting on carbon-nitrogen (but not peptide) bonds"/>
    <property type="evidence" value="ECO:0007669"/>
    <property type="project" value="InterPro"/>
</dbReference>
<dbReference type="InterPro" id="IPR002509">
    <property type="entry name" value="NODB_dom"/>
</dbReference>
<keyword evidence="4" id="KW-0624">Polysaccharide degradation</keyword>
<organism evidence="4 5">
    <name type="scientific">Thiocystis violascens (strain ATCC 17096 / DSM 198 / 6111)</name>
    <name type="common">Chromatium violascens</name>
    <dbReference type="NCBI Taxonomy" id="765911"/>
    <lineage>
        <taxon>Bacteria</taxon>
        <taxon>Pseudomonadati</taxon>
        <taxon>Pseudomonadota</taxon>
        <taxon>Gammaproteobacteria</taxon>
        <taxon>Chromatiales</taxon>
        <taxon>Chromatiaceae</taxon>
        <taxon>Thiocystis</taxon>
    </lineage>
</organism>
<dbReference type="GO" id="GO:0005576">
    <property type="term" value="C:extracellular region"/>
    <property type="evidence" value="ECO:0007669"/>
    <property type="project" value="UniProtKB-SubCell"/>
</dbReference>
<sequence length="266" mass="29933">MFGPDPLSRSLAKASRRIGPVILMYHSIQGGRAVPKWLWSVAFNRFLDQIDLLRDAGWQFRRVSDLTGEDASDRCSLAITFDDGYRDNDPAFLALERRGIPATWFVVSTNVGRPAAWSDDTTTGWPMLDAGRLREMAQAGMEIGGHSRHHCRLAELPADRLPDEIRGCRLELEEILDRPVTSFAYPYGSYNQAVVEAVRDAGYRVACTTQYGPALADGDPLRMRRLAVYSHDTLSSFARKIGLMRNEATWGRVFEHLAATMLTQRR</sequence>
<dbReference type="Proteomes" id="UP000006062">
    <property type="component" value="Chromosome"/>
</dbReference>
<evidence type="ECO:0000259" key="3">
    <source>
        <dbReference type="PROSITE" id="PS51677"/>
    </source>
</evidence>
<keyword evidence="4" id="KW-0119">Carbohydrate metabolism</keyword>
<keyword evidence="5" id="KW-1185">Reference proteome</keyword>
<dbReference type="Pfam" id="PF01522">
    <property type="entry name" value="Polysacc_deac_1"/>
    <property type="match status" value="1"/>
</dbReference>
<keyword evidence="2" id="KW-0732">Signal</keyword>
<keyword evidence="4" id="KW-0326">Glycosidase</keyword>
<dbReference type="PROSITE" id="PS51677">
    <property type="entry name" value="NODB"/>
    <property type="match status" value="1"/>
</dbReference>
<protein>
    <submittedName>
        <fullName evidence="4">Putative xylanase/chitin deacetylase</fullName>
    </submittedName>
</protein>